<dbReference type="AlphaFoldDB" id="A0A6H0XTC1"/>
<feature type="region of interest" description="Disordered" evidence="1">
    <location>
        <begin position="1"/>
        <end position="76"/>
    </location>
</feature>
<evidence type="ECO:0000256" key="1">
    <source>
        <dbReference type="SAM" id="MobiDB-lite"/>
    </source>
</evidence>
<organism evidence="2 3">
    <name type="scientific">Peltaster fructicola</name>
    <dbReference type="NCBI Taxonomy" id="286661"/>
    <lineage>
        <taxon>Eukaryota</taxon>
        <taxon>Fungi</taxon>
        <taxon>Dikarya</taxon>
        <taxon>Ascomycota</taxon>
        <taxon>Pezizomycotina</taxon>
        <taxon>Dothideomycetes</taxon>
        <taxon>Dothideomycetes incertae sedis</taxon>
        <taxon>Peltaster</taxon>
    </lineage>
</organism>
<dbReference type="InterPro" id="IPR012479">
    <property type="entry name" value="SAP30BP"/>
</dbReference>
<protein>
    <recommendedName>
        <fullName evidence="4">HCNGP-like protein</fullName>
    </recommendedName>
</protein>
<evidence type="ECO:0000313" key="2">
    <source>
        <dbReference type="EMBL" id="QIW98016.1"/>
    </source>
</evidence>
<evidence type="ECO:0008006" key="4">
    <source>
        <dbReference type="Google" id="ProtNLM"/>
    </source>
</evidence>
<reference evidence="2 3" key="1">
    <citation type="journal article" date="2016" name="Sci. Rep.">
        <title>Peltaster fructicola genome reveals evolution from an invasive phytopathogen to an ectophytic parasite.</title>
        <authorList>
            <person name="Xu C."/>
            <person name="Chen H."/>
            <person name="Gleason M.L."/>
            <person name="Xu J.R."/>
            <person name="Liu H."/>
            <person name="Zhang R."/>
            <person name="Sun G."/>
        </authorList>
    </citation>
    <scope>NUCLEOTIDE SEQUENCE [LARGE SCALE GENOMIC DNA]</scope>
    <source>
        <strain evidence="2 3">LNHT1506</strain>
    </source>
</reference>
<dbReference type="OrthoDB" id="1714508at2759"/>
<feature type="compositionally biased region" description="Polar residues" evidence="1">
    <location>
        <begin position="32"/>
        <end position="42"/>
    </location>
</feature>
<proteinExistence type="predicted"/>
<dbReference type="PANTHER" id="PTHR13464">
    <property type="entry name" value="TRANSCRIPTIONAL REGULATOR PROTEIN HCNGP"/>
    <property type="match status" value="1"/>
</dbReference>
<dbReference type="PANTHER" id="PTHR13464:SF0">
    <property type="entry name" value="SAP30-BINDING PROTEIN"/>
    <property type="match status" value="1"/>
</dbReference>
<gene>
    <name evidence="2" type="ORF">AMS68_003534</name>
</gene>
<keyword evidence="3" id="KW-1185">Reference proteome</keyword>
<name>A0A6H0XTC1_9PEZI</name>
<dbReference type="EMBL" id="CP051140">
    <property type="protein sequence ID" value="QIW98016.1"/>
    <property type="molecule type" value="Genomic_DNA"/>
</dbReference>
<dbReference type="Pfam" id="PF07818">
    <property type="entry name" value="HCNGP"/>
    <property type="match status" value="1"/>
</dbReference>
<dbReference type="GO" id="GO:0006355">
    <property type="term" value="P:regulation of DNA-templated transcription"/>
    <property type="evidence" value="ECO:0007669"/>
    <property type="project" value="InterPro"/>
</dbReference>
<sequence length="216" mass="23714">MSALVGYASSDEEDEVELKAVPEINGGASRIDATTAQPTRSTAPPDGPIAGPVRPEVPTEQETDEDTKVEPPLSPYSANRAQIQALTMPRFPNFDIPRSPSPPAVNSEEAAELTARTRKFERFLELKKQGVHFNDRLASSTALRNPELLQQLSGYAGISPEEQYENTLGDALAAPLRWPNGFLESLVASNQKKMKRDRESRTKLDFVPASVRTKRA</sequence>
<evidence type="ECO:0000313" key="3">
    <source>
        <dbReference type="Proteomes" id="UP000503462"/>
    </source>
</evidence>
<accession>A0A6H0XTC1</accession>
<feature type="region of interest" description="Disordered" evidence="1">
    <location>
        <begin position="91"/>
        <end position="112"/>
    </location>
</feature>
<dbReference type="GO" id="GO:0005634">
    <property type="term" value="C:nucleus"/>
    <property type="evidence" value="ECO:0007669"/>
    <property type="project" value="TreeGrafter"/>
</dbReference>
<dbReference type="Proteomes" id="UP000503462">
    <property type="component" value="Chromosome 2"/>
</dbReference>